<feature type="region of interest" description="Disordered" evidence="4">
    <location>
        <begin position="118"/>
        <end position="139"/>
    </location>
</feature>
<name>A0A9E7JNB5_9LILI</name>
<evidence type="ECO:0000256" key="3">
    <source>
        <dbReference type="SAM" id="Coils"/>
    </source>
</evidence>
<protein>
    <submittedName>
        <fullName evidence="5">Interactor of constitutive active ROPs</fullName>
    </submittedName>
</protein>
<reference evidence="5" key="1">
    <citation type="submission" date="2022-05" db="EMBL/GenBank/DDBJ databases">
        <title>The Musa troglodytarum L. genome provides insights into the mechanism of non-climacteric behaviour and enrichment of carotenoids.</title>
        <authorList>
            <person name="Wang J."/>
        </authorList>
    </citation>
    <scope>NUCLEOTIDE SEQUENCE</scope>
    <source>
        <tissue evidence="5">Leaf</tissue>
    </source>
</reference>
<gene>
    <name evidence="5" type="ORF">MUK42_29663</name>
</gene>
<sequence>MQVLRRQLVCCVCHTCSGKCFDGGQSVGVPQRQSPRAPLDLKTTGRQRAPPCRPDVSPRAALQERKKGTRVADKNTRLSTTREEPKKLTHQPAEEKPQRENKSMDAFDVVSKEEENMTAIDRRNDDEGDAAVAAEEEEKETKAVAVLPVSPEVDHLKVKLLEKEKEAEILVVENAILKTNAETEAKKMAGAARAKEAELMAKLESTEEELKESRAKADRLAEQLEGAEGAKAALEAEIRRLRAQTEQWRKAAEAGAAALDAEGKTCGSMDKRLEAWHAGWGSTLTAGDMDDDGAGGAACGGLMKGSGVWTVVDIWKKKKKGPQQ</sequence>
<dbReference type="PANTHER" id="PTHR34224">
    <property type="entry name" value="INTERACTOR OF CONSTITUTIVE ACTIVE ROPS 2, CHLOROPLASTIC-RELATED"/>
    <property type="match status" value="1"/>
</dbReference>
<dbReference type="Proteomes" id="UP001055439">
    <property type="component" value="Chromosome 2"/>
</dbReference>
<evidence type="ECO:0000313" key="6">
    <source>
        <dbReference type="Proteomes" id="UP001055439"/>
    </source>
</evidence>
<feature type="compositionally biased region" description="Acidic residues" evidence="4">
    <location>
        <begin position="126"/>
        <end position="138"/>
    </location>
</feature>
<feature type="compositionally biased region" description="Basic and acidic residues" evidence="4">
    <location>
        <begin position="62"/>
        <end position="106"/>
    </location>
</feature>
<proteinExistence type="inferred from homology"/>
<feature type="region of interest" description="Disordered" evidence="4">
    <location>
        <begin position="24"/>
        <end position="106"/>
    </location>
</feature>
<dbReference type="OrthoDB" id="10482126at2759"/>
<accession>A0A9E7JNB5</accession>
<organism evidence="5 6">
    <name type="scientific">Musa troglodytarum</name>
    <name type="common">fe'i banana</name>
    <dbReference type="NCBI Taxonomy" id="320322"/>
    <lineage>
        <taxon>Eukaryota</taxon>
        <taxon>Viridiplantae</taxon>
        <taxon>Streptophyta</taxon>
        <taxon>Embryophyta</taxon>
        <taxon>Tracheophyta</taxon>
        <taxon>Spermatophyta</taxon>
        <taxon>Magnoliopsida</taxon>
        <taxon>Liliopsida</taxon>
        <taxon>Zingiberales</taxon>
        <taxon>Musaceae</taxon>
        <taxon>Musa</taxon>
    </lineage>
</organism>
<feature type="coiled-coil region" evidence="3">
    <location>
        <begin position="189"/>
        <end position="251"/>
    </location>
</feature>
<dbReference type="InterPro" id="IPR029688">
    <property type="entry name" value="ICR"/>
</dbReference>
<comment type="similarity">
    <text evidence="1">Belongs to the ICR family.</text>
</comment>
<dbReference type="EMBL" id="CP097504">
    <property type="protein sequence ID" value="URD87677.1"/>
    <property type="molecule type" value="Genomic_DNA"/>
</dbReference>
<evidence type="ECO:0000256" key="4">
    <source>
        <dbReference type="SAM" id="MobiDB-lite"/>
    </source>
</evidence>
<dbReference type="PANTHER" id="PTHR34224:SF2">
    <property type="entry name" value="INTERACTOR OF CONSTITUTIVE ACTIVE ROPS 4"/>
    <property type="match status" value="1"/>
</dbReference>
<dbReference type="AlphaFoldDB" id="A0A9E7JNB5"/>
<keyword evidence="6" id="KW-1185">Reference proteome</keyword>
<evidence type="ECO:0000256" key="2">
    <source>
        <dbReference type="ARBA" id="ARBA00023054"/>
    </source>
</evidence>
<evidence type="ECO:0000256" key="1">
    <source>
        <dbReference type="ARBA" id="ARBA00009778"/>
    </source>
</evidence>
<keyword evidence="2 3" id="KW-0175">Coiled coil</keyword>
<evidence type="ECO:0000313" key="5">
    <source>
        <dbReference type="EMBL" id="URD87677.1"/>
    </source>
</evidence>